<accession>A0A075FP24</accession>
<dbReference type="EMBL" id="KF900333">
    <property type="protein sequence ID" value="AIE91286.1"/>
    <property type="molecule type" value="Genomic_DNA"/>
</dbReference>
<evidence type="ECO:0000256" key="2">
    <source>
        <dbReference type="ARBA" id="ARBA00022723"/>
    </source>
</evidence>
<dbReference type="PANTHER" id="PTHR43687">
    <property type="entry name" value="ADENYLYLSULFATE REDUCTASE, BETA SUBUNIT"/>
    <property type="match status" value="1"/>
</dbReference>
<dbReference type="GO" id="GO:0016491">
    <property type="term" value="F:oxidoreductase activity"/>
    <property type="evidence" value="ECO:0007669"/>
    <property type="project" value="UniProtKB-ARBA"/>
</dbReference>
<dbReference type="Pfam" id="PF00037">
    <property type="entry name" value="Fer4"/>
    <property type="match status" value="2"/>
</dbReference>
<feature type="domain" description="4Fe-4S ferredoxin-type" evidence="5">
    <location>
        <begin position="21"/>
        <end position="50"/>
    </location>
</feature>
<evidence type="ECO:0000256" key="3">
    <source>
        <dbReference type="ARBA" id="ARBA00023004"/>
    </source>
</evidence>
<organism evidence="6">
    <name type="scientific">uncultured marine group II/III euryarchaeote AD1000_114_C07</name>
    <dbReference type="NCBI Taxonomy" id="1457719"/>
    <lineage>
        <taxon>Archaea</taxon>
        <taxon>Methanobacteriati</taxon>
        <taxon>Methanobacteriota</taxon>
        <taxon>environmental samples</taxon>
    </lineage>
</organism>
<dbReference type="InterPro" id="IPR050572">
    <property type="entry name" value="Fe-S_Ferredoxin"/>
</dbReference>
<dbReference type="PROSITE" id="PS51379">
    <property type="entry name" value="4FE4S_FER_2"/>
    <property type="match status" value="2"/>
</dbReference>
<dbReference type="InterPro" id="IPR017896">
    <property type="entry name" value="4Fe4S_Fe-S-bd"/>
</dbReference>
<keyword evidence="1" id="KW-0004">4Fe-4S</keyword>
<dbReference type="PROSITE" id="PS00198">
    <property type="entry name" value="4FE4S_FER_1"/>
    <property type="match status" value="2"/>
</dbReference>
<evidence type="ECO:0000256" key="4">
    <source>
        <dbReference type="ARBA" id="ARBA00023014"/>
    </source>
</evidence>
<evidence type="ECO:0000313" key="6">
    <source>
        <dbReference type="EMBL" id="AIE91286.1"/>
    </source>
</evidence>
<protein>
    <recommendedName>
        <fullName evidence="5">4Fe-4S ferredoxin-type domain-containing protein</fullName>
    </recommendedName>
</protein>
<name>A0A075FP24_9EURY</name>
<keyword evidence="2" id="KW-0479">Metal-binding</keyword>
<evidence type="ECO:0000259" key="5">
    <source>
        <dbReference type="PROSITE" id="PS51379"/>
    </source>
</evidence>
<proteinExistence type="predicted"/>
<dbReference type="Gene3D" id="3.30.70.20">
    <property type="match status" value="1"/>
</dbReference>
<reference evidence="6" key="1">
    <citation type="journal article" date="2014" name="Genome Biol. Evol.">
        <title>Pangenome evidence for extensive interdomain horizontal transfer affecting lineage core and shell genes in uncultured planktonic thaumarchaeota and euryarchaeota.</title>
        <authorList>
            <person name="Deschamps P."/>
            <person name="Zivanovic Y."/>
            <person name="Moreira D."/>
            <person name="Rodriguez-Valera F."/>
            <person name="Lopez-Garcia P."/>
        </authorList>
    </citation>
    <scope>NUCLEOTIDE SEQUENCE</scope>
</reference>
<dbReference type="GO" id="GO:0046872">
    <property type="term" value="F:metal ion binding"/>
    <property type="evidence" value="ECO:0007669"/>
    <property type="project" value="UniProtKB-KW"/>
</dbReference>
<dbReference type="InterPro" id="IPR017900">
    <property type="entry name" value="4Fe4S_Fe_S_CS"/>
</dbReference>
<dbReference type="AlphaFoldDB" id="A0A075FP24"/>
<keyword evidence="3" id="KW-0408">Iron</keyword>
<dbReference type="SUPFAM" id="SSF54862">
    <property type="entry name" value="4Fe-4S ferredoxins"/>
    <property type="match status" value="1"/>
</dbReference>
<feature type="domain" description="4Fe-4S ferredoxin-type" evidence="5">
    <location>
        <begin position="52"/>
        <end position="79"/>
    </location>
</feature>
<evidence type="ECO:0000256" key="1">
    <source>
        <dbReference type="ARBA" id="ARBA00022485"/>
    </source>
</evidence>
<dbReference type="GO" id="GO:0051539">
    <property type="term" value="F:4 iron, 4 sulfur cluster binding"/>
    <property type="evidence" value="ECO:0007669"/>
    <property type="project" value="UniProtKB-KW"/>
</dbReference>
<keyword evidence="4" id="KW-0411">Iron-sulfur</keyword>
<dbReference type="PANTHER" id="PTHR43687:SF1">
    <property type="entry name" value="FERREDOXIN III"/>
    <property type="match status" value="1"/>
</dbReference>
<sequence length="79" mass="8556">MGNIIESAVSLRLYVARIPDTLFVVDETRCFGCAACIALCPVDALILDDLLVIVDEPVCTHCELCIPSCPVFALSLEKD</sequence>